<dbReference type="AlphaFoldDB" id="X6N5V7"/>
<dbReference type="Proteomes" id="UP000023152">
    <property type="component" value="Unassembled WGS sequence"/>
</dbReference>
<evidence type="ECO:0000256" key="1">
    <source>
        <dbReference type="SAM" id="MobiDB-lite"/>
    </source>
</evidence>
<reference evidence="2 3" key="1">
    <citation type="journal article" date="2013" name="Curr. Biol.">
        <title>The Genome of the Foraminiferan Reticulomyxa filosa.</title>
        <authorList>
            <person name="Glockner G."/>
            <person name="Hulsmann N."/>
            <person name="Schleicher M."/>
            <person name="Noegel A.A."/>
            <person name="Eichinger L."/>
            <person name="Gallinger C."/>
            <person name="Pawlowski J."/>
            <person name="Sierra R."/>
            <person name="Euteneuer U."/>
            <person name="Pillet L."/>
            <person name="Moustafa A."/>
            <person name="Platzer M."/>
            <person name="Groth M."/>
            <person name="Szafranski K."/>
            <person name="Schliwa M."/>
        </authorList>
    </citation>
    <scope>NUCLEOTIDE SEQUENCE [LARGE SCALE GENOMIC DNA]</scope>
</reference>
<feature type="region of interest" description="Disordered" evidence="1">
    <location>
        <begin position="1"/>
        <end position="136"/>
    </location>
</feature>
<evidence type="ECO:0000313" key="2">
    <source>
        <dbReference type="EMBL" id="ETO21144.1"/>
    </source>
</evidence>
<proteinExistence type="predicted"/>
<comment type="caution">
    <text evidence="2">The sequence shown here is derived from an EMBL/GenBank/DDBJ whole genome shotgun (WGS) entry which is preliminary data.</text>
</comment>
<dbReference type="PANTHER" id="PTHR34066">
    <property type="entry name" value="GROWTH FACTOR 2"/>
    <property type="match status" value="1"/>
</dbReference>
<accession>X6N5V7</accession>
<name>X6N5V7_RETFI</name>
<evidence type="ECO:0000313" key="3">
    <source>
        <dbReference type="Proteomes" id="UP000023152"/>
    </source>
</evidence>
<feature type="compositionally biased region" description="Basic residues" evidence="1">
    <location>
        <begin position="110"/>
        <end position="127"/>
    </location>
</feature>
<sequence length="308" mass="34858">MPKPVNGQKTVGKRKFSIKKAKKKVSAQDNDLKELNEILSLKKPRARKRSSKKGEPGTEAGGGSGSKGKTSLIAKALKNTRNETSKVIRIKKSKSEEEEEKRQQKQEMQKKKKRHDQKKKRQQKGQNKKATALNVEDELRSRVPKYIPKHKKKKEEDEDIAKEQLRALPGELLIPRCGLCHTPMVVARGDQCYNDVNSINCDNCGREDIHGEVWHCPKGSSADKNDAHLGYDLCKTCGYSLPRGLSHAIKRVGPPEDDLGLILTDRQRHRRKTHDGFALYKWDEIKKELRIGLGGNTPLCPFDCDCCF</sequence>
<gene>
    <name evidence="2" type="ORF">RFI_16062</name>
</gene>
<feature type="compositionally biased region" description="Basic residues" evidence="1">
    <location>
        <begin position="11"/>
        <end position="25"/>
    </location>
</feature>
<dbReference type="EMBL" id="ASPP01011902">
    <property type="protein sequence ID" value="ETO21144.1"/>
    <property type="molecule type" value="Genomic_DNA"/>
</dbReference>
<dbReference type="InterPro" id="IPR013885">
    <property type="entry name" value="DUF1764_euk"/>
</dbReference>
<dbReference type="PANTHER" id="PTHR34066:SF1">
    <property type="entry name" value="DUF1764 FAMILY PROTEIN"/>
    <property type="match status" value="1"/>
</dbReference>
<organism evidence="2 3">
    <name type="scientific">Reticulomyxa filosa</name>
    <dbReference type="NCBI Taxonomy" id="46433"/>
    <lineage>
        <taxon>Eukaryota</taxon>
        <taxon>Sar</taxon>
        <taxon>Rhizaria</taxon>
        <taxon>Retaria</taxon>
        <taxon>Foraminifera</taxon>
        <taxon>Monothalamids</taxon>
        <taxon>Reticulomyxidae</taxon>
        <taxon>Reticulomyxa</taxon>
    </lineage>
</organism>
<feature type="compositionally biased region" description="Basic residues" evidence="1">
    <location>
        <begin position="42"/>
        <end position="51"/>
    </location>
</feature>
<keyword evidence="3" id="KW-1185">Reference proteome</keyword>
<feature type="compositionally biased region" description="Basic and acidic residues" evidence="1">
    <location>
        <begin position="100"/>
        <end position="109"/>
    </location>
</feature>
<dbReference type="OrthoDB" id="20835at2759"/>
<protein>
    <submittedName>
        <fullName evidence="2">IPT/TIG domain containing protein</fullName>
    </submittedName>
</protein>
<dbReference type="Pfam" id="PF08576">
    <property type="entry name" value="DUF1764"/>
    <property type="match status" value="1"/>
</dbReference>